<gene>
    <name evidence="12" type="ORF">L8V22_08195</name>
</gene>
<keyword evidence="8" id="KW-0902">Two-component regulatory system</keyword>
<reference evidence="12" key="1">
    <citation type="submission" date="2022-02" db="EMBL/GenBank/DDBJ databases">
        <title>Corynebacterium sp. from urogenital microbiome.</title>
        <authorList>
            <person name="Cappelli E.A."/>
            <person name="Ribeiro T.G."/>
            <person name="Peixe L."/>
        </authorList>
    </citation>
    <scope>NUCLEOTIDE SEQUENCE</scope>
    <source>
        <strain evidence="12">C21Ua_68</strain>
    </source>
</reference>
<dbReference type="InterPro" id="IPR003594">
    <property type="entry name" value="HATPase_dom"/>
</dbReference>
<keyword evidence="6 12" id="KW-0418">Kinase</keyword>
<keyword evidence="7" id="KW-0067">ATP-binding</keyword>
<keyword evidence="5" id="KW-0547">Nucleotide-binding</keyword>
<evidence type="ECO:0000256" key="6">
    <source>
        <dbReference type="ARBA" id="ARBA00022777"/>
    </source>
</evidence>
<organism evidence="12 13">
    <name type="scientific">Corynebacterium yonathiae</name>
    <dbReference type="NCBI Taxonomy" id="2913504"/>
    <lineage>
        <taxon>Bacteria</taxon>
        <taxon>Bacillati</taxon>
        <taxon>Actinomycetota</taxon>
        <taxon>Actinomycetes</taxon>
        <taxon>Mycobacteriales</taxon>
        <taxon>Corynebacteriaceae</taxon>
        <taxon>Corynebacterium</taxon>
    </lineage>
</organism>
<comment type="caution">
    <text evidence="12">The sequence shown here is derived from an EMBL/GenBank/DDBJ whole genome shotgun (WGS) entry which is preliminary data.</text>
</comment>
<keyword evidence="4" id="KW-0808">Transferase</keyword>
<dbReference type="GO" id="GO:0046983">
    <property type="term" value="F:protein dimerization activity"/>
    <property type="evidence" value="ECO:0007669"/>
    <property type="project" value="InterPro"/>
</dbReference>
<evidence type="ECO:0000256" key="7">
    <source>
        <dbReference type="ARBA" id="ARBA00022840"/>
    </source>
</evidence>
<feature type="transmembrane region" description="Helical" evidence="9">
    <location>
        <begin position="12"/>
        <end position="30"/>
    </location>
</feature>
<dbReference type="EC" id="2.7.13.3" evidence="2"/>
<evidence type="ECO:0000313" key="13">
    <source>
        <dbReference type="Proteomes" id="UP001146439"/>
    </source>
</evidence>
<feature type="transmembrane region" description="Helical" evidence="9">
    <location>
        <begin position="115"/>
        <end position="132"/>
    </location>
</feature>
<protein>
    <recommendedName>
        <fullName evidence="2">histidine kinase</fullName>
        <ecNumber evidence="2">2.7.13.3</ecNumber>
    </recommendedName>
</protein>
<keyword evidence="3" id="KW-0597">Phosphoprotein</keyword>
<keyword evidence="9" id="KW-1133">Transmembrane helix</keyword>
<dbReference type="GO" id="GO:0000155">
    <property type="term" value="F:phosphorelay sensor kinase activity"/>
    <property type="evidence" value="ECO:0007669"/>
    <property type="project" value="InterPro"/>
</dbReference>
<evidence type="ECO:0000256" key="1">
    <source>
        <dbReference type="ARBA" id="ARBA00000085"/>
    </source>
</evidence>
<feature type="transmembrane region" description="Helical" evidence="9">
    <location>
        <begin position="61"/>
        <end position="80"/>
    </location>
</feature>
<dbReference type="GO" id="GO:0005524">
    <property type="term" value="F:ATP binding"/>
    <property type="evidence" value="ECO:0007669"/>
    <property type="project" value="UniProtKB-KW"/>
</dbReference>
<dbReference type="AlphaFoldDB" id="A0A9X3LYR0"/>
<feature type="transmembrane region" description="Helical" evidence="9">
    <location>
        <begin position="36"/>
        <end position="54"/>
    </location>
</feature>
<sequence>MSTDTVAQARLGDKILTAVAVLIALFYVISAAKNPSIIEIIQAGLSLLFLPFMWVWRSRPVLSATGFIVLLAAWAVAWMSQLPTNLGLTPWALTAPMAVYATSRYVTRRVIPRTVLALAILGSFISPFMWRIDPESFLLHYQLDRRFLAMLVVHWAVLGSTYFIAARYFDLARQHERLAQERFHQAQEEERLLIARELHDVLAHSLTLIKVQANAGIIAGRVNSDAAQDALATIREGADSALEEVRGIVTALRSTGPSALKPTEQLEHLEGIIDGFRAAGLEIAADLPVTYEAPALTQLALVRIISEGLTNALRHQGPGTHVEVELALADAARITLTSTNPSPTPSEVPGSGVGLIGVEERALALGGKLESWGDATNFTLLAELPLQKENRV</sequence>
<dbReference type="Pfam" id="PF02518">
    <property type="entry name" value="HATPase_c"/>
    <property type="match status" value="1"/>
</dbReference>
<accession>A0A9X3LYR0</accession>
<keyword evidence="9" id="KW-0812">Transmembrane</keyword>
<proteinExistence type="predicted"/>
<dbReference type="Pfam" id="PF07730">
    <property type="entry name" value="HisKA_3"/>
    <property type="match status" value="1"/>
</dbReference>
<dbReference type="PANTHER" id="PTHR24421">
    <property type="entry name" value="NITRATE/NITRITE SENSOR PROTEIN NARX-RELATED"/>
    <property type="match status" value="1"/>
</dbReference>
<dbReference type="GO" id="GO:0016020">
    <property type="term" value="C:membrane"/>
    <property type="evidence" value="ECO:0007669"/>
    <property type="project" value="InterPro"/>
</dbReference>
<dbReference type="SUPFAM" id="SSF55874">
    <property type="entry name" value="ATPase domain of HSP90 chaperone/DNA topoisomerase II/histidine kinase"/>
    <property type="match status" value="1"/>
</dbReference>
<comment type="catalytic activity">
    <reaction evidence="1">
        <text>ATP + protein L-histidine = ADP + protein N-phospho-L-histidine.</text>
        <dbReference type="EC" id="2.7.13.3"/>
    </reaction>
</comment>
<dbReference type="InterPro" id="IPR036890">
    <property type="entry name" value="HATPase_C_sf"/>
</dbReference>
<dbReference type="Gene3D" id="1.20.5.1930">
    <property type="match status" value="1"/>
</dbReference>
<evidence type="ECO:0000259" key="11">
    <source>
        <dbReference type="Pfam" id="PF07730"/>
    </source>
</evidence>
<feature type="domain" description="Signal transduction histidine kinase subgroup 3 dimerisation and phosphoacceptor" evidence="11">
    <location>
        <begin position="190"/>
        <end position="255"/>
    </location>
</feature>
<dbReference type="InterPro" id="IPR050482">
    <property type="entry name" value="Sensor_HK_TwoCompSys"/>
</dbReference>
<dbReference type="PANTHER" id="PTHR24421:SF10">
    <property type="entry name" value="NITRATE_NITRITE SENSOR PROTEIN NARQ"/>
    <property type="match status" value="1"/>
</dbReference>
<evidence type="ECO:0000256" key="5">
    <source>
        <dbReference type="ARBA" id="ARBA00022741"/>
    </source>
</evidence>
<evidence type="ECO:0000256" key="9">
    <source>
        <dbReference type="SAM" id="Phobius"/>
    </source>
</evidence>
<feature type="transmembrane region" description="Helical" evidence="9">
    <location>
        <begin position="147"/>
        <end position="169"/>
    </location>
</feature>
<evidence type="ECO:0000259" key="10">
    <source>
        <dbReference type="Pfam" id="PF02518"/>
    </source>
</evidence>
<dbReference type="Gene3D" id="3.30.565.10">
    <property type="entry name" value="Histidine kinase-like ATPase, C-terminal domain"/>
    <property type="match status" value="1"/>
</dbReference>
<evidence type="ECO:0000256" key="2">
    <source>
        <dbReference type="ARBA" id="ARBA00012438"/>
    </source>
</evidence>
<keyword evidence="9" id="KW-0472">Membrane</keyword>
<dbReference type="CDD" id="cd16917">
    <property type="entry name" value="HATPase_UhpB-NarQ-NarX-like"/>
    <property type="match status" value="1"/>
</dbReference>
<dbReference type="InterPro" id="IPR011712">
    <property type="entry name" value="Sig_transdc_His_kin_sub3_dim/P"/>
</dbReference>
<name>A0A9X3LYR0_9CORY</name>
<evidence type="ECO:0000313" key="12">
    <source>
        <dbReference type="EMBL" id="MCZ9296535.1"/>
    </source>
</evidence>
<dbReference type="EMBL" id="JAKMUZ010000014">
    <property type="protein sequence ID" value="MCZ9296535.1"/>
    <property type="molecule type" value="Genomic_DNA"/>
</dbReference>
<evidence type="ECO:0000256" key="3">
    <source>
        <dbReference type="ARBA" id="ARBA00022553"/>
    </source>
</evidence>
<evidence type="ECO:0000256" key="4">
    <source>
        <dbReference type="ARBA" id="ARBA00022679"/>
    </source>
</evidence>
<dbReference type="Proteomes" id="UP001146439">
    <property type="component" value="Unassembled WGS sequence"/>
</dbReference>
<feature type="domain" description="Histidine kinase/HSP90-like ATPase" evidence="10">
    <location>
        <begin position="299"/>
        <end position="379"/>
    </location>
</feature>
<dbReference type="RefSeq" id="WP_238801769.1">
    <property type="nucleotide sequence ID" value="NZ_JAKMUZ010000014.1"/>
</dbReference>
<evidence type="ECO:0000256" key="8">
    <source>
        <dbReference type="ARBA" id="ARBA00023012"/>
    </source>
</evidence>